<proteinExistence type="predicted"/>
<reference evidence="3" key="3">
    <citation type="journal article" date="2017" name="Nature">
        <title>Genome sequence of the progenitor of the wheat D genome Aegilops tauschii.</title>
        <authorList>
            <person name="Luo M.C."/>
            <person name="Gu Y.Q."/>
            <person name="Puiu D."/>
            <person name="Wang H."/>
            <person name="Twardziok S.O."/>
            <person name="Deal K.R."/>
            <person name="Huo N."/>
            <person name="Zhu T."/>
            <person name="Wang L."/>
            <person name="Wang Y."/>
            <person name="McGuire P.E."/>
            <person name="Liu S."/>
            <person name="Long H."/>
            <person name="Ramasamy R.K."/>
            <person name="Rodriguez J.C."/>
            <person name="Van S.L."/>
            <person name="Yuan L."/>
            <person name="Wang Z."/>
            <person name="Xia Z."/>
            <person name="Xiao L."/>
            <person name="Anderson O.D."/>
            <person name="Ouyang S."/>
            <person name="Liang Y."/>
            <person name="Zimin A.V."/>
            <person name="Pertea G."/>
            <person name="Qi P."/>
            <person name="Bennetzen J.L."/>
            <person name="Dai X."/>
            <person name="Dawson M.W."/>
            <person name="Muller H.G."/>
            <person name="Kugler K."/>
            <person name="Rivarola-Duarte L."/>
            <person name="Spannagl M."/>
            <person name="Mayer K.F.X."/>
            <person name="Lu F.H."/>
            <person name="Bevan M.W."/>
            <person name="Leroy P."/>
            <person name="Li P."/>
            <person name="You F.M."/>
            <person name="Sun Q."/>
            <person name="Liu Z."/>
            <person name="Lyons E."/>
            <person name="Wicker T."/>
            <person name="Salzberg S.L."/>
            <person name="Devos K.M."/>
            <person name="Dvorak J."/>
        </authorList>
    </citation>
    <scope>NUCLEOTIDE SEQUENCE [LARGE SCALE GENOMIC DNA]</scope>
    <source>
        <strain evidence="3">cv. AL8/78</strain>
    </source>
</reference>
<feature type="compositionally biased region" description="Basic and acidic residues" evidence="1">
    <location>
        <begin position="100"/>
        <end position="121"/>
    </location>
</feature>
<reference evidence="3" key="4">
    <citation type="submission" date="2019-03" db="UniProtKB">
        <authorList>
            <consortium name="EnsemblPlants"/>
        </authorList>
    </citation>
    <scope>IDENTIFICATION</scope>
</reference>
<feature type="transmembrane region" description="Helical" evidence="2">
    <location>
        <begin position="174"/>
        <end position="196"/>
    </location>
</feature>
<dbReference type="PANTHER" id="PTHR34775">
    <property type="entry name" value="TRANSMEMBRANE PROTEIN"/>
    <property type="match status" value="1"/>
</dbReference>
<evidence type="ECO:0000256" key="2">
    <source>
        <dbReference type="SAM" id="Phobius"/>
    </source>
</evidence>
<dbReference type="PANTHER" id="PTHR34775:SF2">
    <property type="entry name" value="OS01G0765500 PROTEIN"/>
    <property type="match status" value="1"/>
</dbReference>
<evidence type="ECO:0000256" key="1">
    <source>
        <dbReference type="SAM" id="MobiDB-lite"/>
    </source>
</evidence>
<protein>
    <submittedName>
        <fullName evidence="3">Uncharacterized protein</fullName>
    </submittedName>
</protein>
<feature type="compositionally biased region" description="Low complexity" evidence="1">
    <location>
        <begin position="35"/>
        <end position="46"/>
    </location>
</feature>
<reference evidence="4" key="1">
    <citation type="journal article" date="2014" name="Science">
        <title>Ancient hybridizations among the ancestral genomes of bread wheat.</title>
        <authorList>
            <consortium name="International Wheat Genome Sequencing Consortium,"/>
            <person name="Marcussen T."/>
            <person name="Sandve S.R."/>
            <person name="Heier L."/>
            <person name="Spannagl M."/>
            <person name="Pfeifer M."/>
            <person name="Jakobsen K.S."/>
            <person name="Wulff B.B."/>
            <person name="Steuernagel B."/>
            <person name="Mayer K.F."/>
            <person name="Olsen O.A."/>
        </authorList>
    </citation>
    <scope>NUCLEOTIDE SEQUENCE [LARGE SCALE GENOMIC DNA]</scope>
    <source>
        <strain evidence="4">cv. AL8/78</strain>
    </source>
</reference>
<feature type="compositionally biased region" description="Low complexity" evidence="1">
    <location>
        <begin position="64"/>
        <end position="74"/>
    </location>
</feature>
<sequence>YFHAATAMDPPKRAVPQGSPRRSPRAMEGDENAAPRHSAAAGPASPQRKKVLGERNGAGRGQEGAASAAKAAALTPPPPTGGTGTGTYDPKTNYTTPRPDFLRYDPKRSREIILRLGREVEGGDSSSATSGTEHSEVLSSGSSAATGGDSECDDADEEEVAPAQGRGGRWARRLLLLLVSSACLFCYIYCMSSAPFPATTSEGPISFVGLNGSMCDVGVHEAVPLLGPIQYEPEAGIGQFVEGGSDDGIPLHGPGASPSNFMAVAMMGMADACPNVAFGEFTCQIGDESSEILDVLKEDSEIGELKSEASMRPLENAEENSEVVCSGGDVTGVPFGSTHSDDLDEDELGLVPQETGEDDSEHSMPPSVTMDEILESESVKVVSDDKGLESERLDQEEFDSLGYENTAKAAKKLVDMVKILWSAVEPHLLKMLACLSVAGLVTVMFKYSQRSRKVKVPVSQRMPSVPPRRVPVLAPHNAVPLPVFHSEQPVQRIVPKQESSACLELPVQTLLSESDQSVCLDVPSIGRRDHDQKVQQEDGSVERPSDGSTVDHKDTDRSKPPVVQLLGEFSFVDADSSRRRSVKDSIQHAGHVTVQESMSLRKRVVKTQKDSDKMRTPGLEAATKKVNSSFFSRHLLALYFCVRSVSASYEIILSFEDICWQMHFSSFEVEF</sequence>
<dbReference type="AlphaFoldDB" id="A0A453FKZ3"/>
<keyword evidence="2" id="KW-1133">Transmembrane helix</keyword>
<dbReference type="Proteomes" id="UP000015105">
    <property type="component" value="Chromosome 3D"/>
</dbReference>
<name>A0A453FKZ3_AEGTS</name>
<dbReference type="EnsemblPlants" id="AET3Gv20709700.2">
    <property type="protein sequence ID" value="AET3Gv20709700.2"/>
    <property type="gene ID" value="AET3Gv20709700"/>
</dbReference>
<feature type="region of interest" description="Disordered" evidence="1">
    <location>
        <begin position="1"/>
        <end position="165"/>
    </location>
</feature>
<keyword evidence="2" id="KW-0812">Transmembrane</keyword>
<dbReference type="Gramene" id="AET3Gv20709700.2">
    <property type="protein sequence ID" value="AET3Gv20709700.2"/>
    <property type="gene ID" value="AET3Gv20709700"/>
</dbReference>
<feature type="compositionally biased region" description="Acidic residues" evidence="1">
    <location>
        <begin position="150"/>
        <end position="160"/>
    </location>
</feature>
<accession>A0A453FKZ3</accession>
<organism evidence="3 4">
    <name type="scientific">Aegilops tauschii subsp. strangulata</name>
    <name type="common">Goatgrass</name>
    <dbReference type="NCBI Taxonomy" id="200361"/>
    <lineage>
        <taxon>Eukaryota</taxon>
        <taxon>Viridiplantae</taxon>
        <taxon>Streptophyta</taxon>
        <taxon>Embryophyta</taxon>
        <taxon>Tracheophyta</taxon>
        <taxon>Spermatophyta</taxon>
        <taxon>Magnoliopsida</taxon>
        <taxon>Liliopsida</taxon>
        <taxon>Poales</taxon>
        <taxon>Poaceae</taxon>
        <taxon>BOP clade</taxon>
        <taxon>Pooideae</taxon>
        <taxon>Triticodae</taxon>
        <taxon>Triticeae</taxon>
        <taxon>Triticinae</taxon>
        <taxon>Aegilops</taxon>
    </lineage>
</organism>
<feature type="region of interest" description="Disordered" evidence="1">
    <location>
        <begin position="522"/>
        <end position="559"/>
    </location>
</feature>
<keyword evidence="4" id="KW-1185">Reference proteome</keyword>
<feature type="region of interest" description="Disordered" evidence="1">
    <location>
        <begin position="306"/>
        <end position="345"/>
    </location>
</feature>
<feature type="compositionally biased region" description="Basic and acidic residues" evidence="1">
    <location>
        <begin position="526"/>
        <end position="559"/>
    </location>
</feature>
<reference evidence="3" key="5">
    <citation type="journal article" date="2021" name="G3 (Bethesda)">
        <title>Aegilops tauschii genome assembly Aet v5.0 features greater sequence contiguity and improved annotation.</title>
        <authorList>
            <person name="Wang L."/>
            <person name="Zhu T."/>
            <person name="Rodriguez J.C."/>
            <person name="Deal K.R."/>
            <person name="Dubcovsky J."/>
            <person name="McGuire P.E."/>
            <person name="Lux T."/>
            <person name="Spannagl M."/>
            <person name="Mayer K.F.X."/>
            <person name="Baldrich P."/>
            <person name="Meyers B.C."/>
            <person name="Huo N."/>
            <person name="Gu Y.Q."/>
            <person name="Zhou H."/>
            <person name="Devos K.M."/>
            <person name="Bennetzen J.L."/>
            <person name="Unver T."/>
            <person name="Budak H."/>
            <person name="Gulick P.J."/>
            <person name="Galiba G."/>
            <person name="Kalapos B."/>
            <person name="Nelson D.R."/>
            <person name="Li P."/>
            <person name="You F.M."/>
            <person name="Luo M.C."/>
            <person name="Dvorak J."/>
        </authorList>
    </citation>
    <scope>NUCLEOTIDE SEQUENCE [LARGE SCALE GENOMIC DNA]</scope>
    <source>
        <strain evidence="3">cv. AL8/78</strain>
    </source>
</reference>
<feature type="compositionally biased region" description="Low complexity" evidence="1">
    <location>
        <begin position="139"/>
        <end position="149"/>
    </location>
</feature>
<evidence type="ECO:0000313" key="4">
    <source>
        <dbReference type="Proteomes" id="UP000015105"/>
    </source>
</evidence>
<reference evidence="4" key="2">
    <citation type="journal article" date="2017" name="Nat. Plants">
        <title>The Aegilops tauschii genome reveals multiple impacts of transposons.</title>
        <authorList>
            <person name="Zhao G."/>
            <person name="Zou C."/>
            <person name="Li K."/>
            <person name="Wang K."/>
            <person name="Li T."/>
            <person name="Gao L."/>
            <person name="Zhang X."/>
            <person name="Wang H."/>
            <person name="Yang Z."/>
            <person name="Liu X."/>
            <person name="Jiang W."/>
            <person name="Mao L."/>
            <person name="Kong X."/>
            <person name="Jiao Y."/>
            <person name="Jia J."/>
        </authorList>
    </citation>
    <scope>NUCLEOTIDE SEQUENCE [LARGE SCALE GENOMIC DNA]</scope>
    <source>
        <strain evidence="4">cv. AL8/78</strain>
    </source>
</reference>
<keyword evidence="2" id="KW-0472">Membrane</keyword>
<dbReference type="STRING" id="200361.A0A453FKZ3"/>
<evidence type="ECO:0000313" key="3">
    <source>
        <dbReference type="EnsemblPlants" id="AET3Gv20709700.2"/>
    </source>
</evidence>